<dbReference type="AlphaFoldDB" id="A0AAV4XZL8"/>
<protein>
    <submittedName>
        <fullName evidence="1">Uncharacterized protein</fullName>
    </submittedName>
</protein>
<gene>
    <name evidence="1" type="ORF">CEXT_648071</name>
</gene>
<dbReference type="Proteomes" id="UP001054945">
    <property type="component" value="Unassembled WGS sequence"/>
</dbReference>
<organism evidence="1 2">
    <name type="scientific">Caerostris extrusa</name>
    <name type="common">Bark spider</name>
    <name type="synonym">Caerostris bankana</name>
    <dbReference type="NCBI Taxonomy" id="172846"/>
    <lineage>
        <taxon>Eukaryota</taxon>
        <taxon>Metazoa</taxon>
        <taxon>Ecdysozoa</taxon>
        <taxon>Arthropoda</taxon>
        <taxon>Chelicerata</taxon>
        <taxon>Arachnida</taxon>
        <taxon>Araneae</taxon>
        <taxon>Araneomorphae</taxon>
        <taxon>Entelegynae</taxon>
        <taxon>Araneoidea</taxon>
        <taxon>Araneidae</taxon>
        <taxon>Caerostris</taxon>
    </lineage>
</organism>
<proteinExistence type="predicted"/>
<reference evidence="1 2" key="1">
    <citation type="submission" date="2021-06" db="EMBL/GenBank/DDBJ databases">
        <title>Caerostris extrusa draft genome.</title>
        <authorList>
            <person name="Kono N."/>
            <person name="Arakawa K."/>
        </authorList>
    </citation>
    <scope>NUCLEOTIDE SEQUENCE [LARGE SCALE GENOMIC DNA]</scope>
</reference>
<evidence type="ECO:0000313" key="2">
    <source>
        <dbReference type="Proteomes" id="UP001054945"/>
    </source>
</evidence>
<comment type="caution">
    <text evidence="1">The sequence shown here is derived from an EMBL/GenBank/DDBJ whole genome shotgun (WGS) entry which is preliminary data.</text>
</comment>
<sequence length="158" mass="17696">MSRGFEGTPLNLFETQDRMSCELRTLSAGALGRGALLLIPFRLNSSAGMGTIRGRGVKRRNKKPINSKLIFNTSLTALPSITVNPTVNITLLSWPVQVTRSLNLETSTFNHFPLLYILPAQSYAFQPILRSIAFNLRCHFTQEFHPLKVSWTFGENTV</sequence>
<evidence type="ECO:0000313" key="1">
    <source>
        <dbReference type="EMBL" id="GIY99318.1"/>
    </source>
</evidence>
<name>A0AAV4XZL8_CAEEX</name>
<dbReference type="EMBL" id="BPLR01001031">
    <property type="protein sequence ID" value="GIY99318.1"/>
    <property type="molecule type" value="Genomic_DNA"/>
</dbReference>
<accession>A0AAV4XZL8</accession>
<keyword evidence="2" id="KW-1185">Reference proteome</keyword>